<evidence type="ECO:0000259" key="2">
    <source>
        <dbReference type="Pfam" id="PF00144"/>
    </source>
</evidence>
<accession>A0A2A2LAR1</accession>
<sequence>MCSQPSLPFRSTPLAIAFIVFLLPMTVSTVADDLYLAGAADDKYASLQNVFRENFELGLERAGAAFAVFKDGKLVCDLYGGTANETNGQKWTKKSMSVLFSTTKSISATVLAGVLNANKVSYDTKVASIWPEFAQHGKQEITIKQAGLTYSDEKVTQEYVTDWRKMSEYFERATPVWTPGTASGYHALTIGFLFDQIVRRIDPQKRGLVQILNEDYIDKYDIEDLSIGLKKPCDNYRVARLKLPTEDEIQKDGAAQPIAFERYSLSDNIHNQKLYETWDWIKIEHYNLYENRLLPMPSNMGIGNARSLAQFHSLLATKSVFNQSFYDLLKEPVLLEEMDVVNQYEESKAYGYQMTKNPLDQWVFGHSGYGGQNVRVDVHNGLSYAYVTNELKIADADFVIPWKRLVDELYNIIKQT</sequence>
<protein>
    <recommendedName>
        <fullName evidence="2">Beta-lactamase-related domain-containing protein</fullName>
    </recommendedName>
</protein>
<dbReference type="STRING" id="2018661.A0A2A2LAR1"/>
<name>A0A2A2LAR1_9BILA</name>
<organism evidence="3 4">
    <name type="scientific">Diploscapter pachys</name>
    <dbReference type="NCBI Taxonomy" id="2018661"/>
    <lineage>
        <taxon>Eukaryota</taxon>
        <taxon>Metazoa</taxon>
        <taxon>Ecdysozoa</taxon>
        <taxon>Nematoda</taxon>
        <taxon>Chromadorea</taxon>
        <taxon>Rhabditida</taxon>
        <taxon>Rhabditina</taxon>
        <taxon>Rhabditomorpha</taxon>
        <taxon>Rhabditoidea</taxon>
        <taxon>Rhabditidae</taxon>
        <taxon>Diploscapter</taxon>
    </lineage>
</organism>
<dbReference type="EMBL" id="LIAE01006976">
    <property type="protein sequence ID" value="PAV83234.1"/>
    <property type="molecule type" value="Genomic_DNA"/>
</dbReference>
<gene>
    <name evidence="3" type="ORF">WR25_15577</name>
</gene>
<dbReference type="Gene3D" id="3.40.710.10">
    <property type="entry name" value="DD-peptidase/beta-lactamase superfamily"/>
    <property type="match status" value="1"/>
</dbReference>
<proteinExistence type="predicted"/>
<comment type="caution">
    <text evidence="3">The sequence shown here is derived from an EMBL/GenBank/DDBJ whole genome shotgun (WGS) entry which is preliminary data.</text>
</comment>
<dbReference type="Pfam" id="PF00144">
    <property type="entry name" value="Beta-lactamase"/>
    <property type="match status" value="1"/>
</dbReference>
<evidence type="ECO:0000313" key="3">
    <source>
        <dbReference type="EMBL" id="PAV83234.1"/>
    </source>
</evidence>
<dbReference type="InterPro" id="IPR012338">
    <property type="entry name" value="Beta-lactam/transpept-like"/>
</dbReference>
<dbReference type="PANTHER" id="PTHR43319:SF1">
    <property type="entry name" value="BETA-LACTAMASE-RELATED DOMAIN-CONTAINING PROTEIN"/>
    <property type="match status" value="1"/>
</dbReference>
<reference evidence="3 4" key="1">
    <citation type="journal article" date="2017" name="Curr. Biol.">
        <title>Genome architecture and evolution of a unichromosomal asexual nematode.</title>
        <authorList>
            <person name="Fradin H."/>
            <person name="Zegar C."/>
            <person name="Gutwein M."/>
            <person name="Lucas J."/>
            <person name="Kovtun M."/>
            <person name="Corcoran D."/>
            <person name="Baugh L.R."/>
            <person name="Kiontke K."/>
            <person name="Gunsalus K."/>
            <person name="Fitch D.H."/>
            <person name="Piano F."/>
        </authorList>
    </citation>
    <scope>NUCLEOTIDE SEQUENCE [LARGE SCALE GENOMIC DNA]</scope>
    <source>
        <strain evidence="3">PF1309</strain>
    </source>
</reference>
<dbReference type="PANTHER" id="PTHR43319">
    <property type="entry name" value="BETA-LACTAMASE-RELATED"/>
    <property type="match status" value="1"/>
</dbReference>
<feature type="chain" id="PRO_5012313495" description="Beta-lactamase-related domain-containing protein" evidence="1">
    <location>
        <begin position="32"/>
        <end position="416"/>
    </location>
</feature>
<keyword evidence="1" id="KW-0732">Signal</keyword>
<dbReference type="InterPro" id="IPR001466">
    <property type="entry name" value="Beta-lactam-related"/>
</dbReference>
<dbReference type="SUPFAM" id="SSF56601">
    <property type="entry name" value="beta-lactamase/transpeptidase-like"/>
    <property type="match status" value="1"/>
</dbReference>
<evidence type="ECO:0000256" key="1">
    <source>
        <dbReference type="SAM" id="SignalP"/>
    </source>
</evidence>
<feature type="domain" description="Beta-lactamase-related" evidence="2">
    <location>
        <begin position="52"/>
        <end position="393"/>
    </location>
</feature>
<keyword evidence="4" id="KW-1185">Reference proteome</keyword>
<evidence type="ECO:0000313" key="4">
    <source>
        <dbReference type="Proteomes" id="UP000218231"/>
    </source>
</evidence>
<dbReference type="AlphaFoldDB" id="A0A2A2LAR1"/>
<dbReference type="Proteomes" id="UP000218231">
    <property type="component" value="Unassembled WGS sequence"/>
</dbReference>
<dbReference type="OrthoDB" id="5946976at2759"/>
<dbReference type="InterPro" id="IPR052907">
    <property type="entry name" value="Beta-lactamase/esterase"/>
</dbReference>
<feature type="signal peptide" evidence="1">
    <location>
        <begin position="1"/>
        <end position="31"/>
    </location>
</feature>